<feature type="transmembrane region" description="Helical" evidence="2">
    <location>
        <begin position="169"/>
        <end position="190"/>
    </location>
</feature>
<protein>
    <recommendedName>
        <fullName evidence="5">Glycosyltransferase RgtA/B/C/D-like domain-containing protein</fullName>
    </recommendedName>
</protein>
<keyword evidence="2" id="KW-0812">Transmembrane</keyword>
<dbReference type="Proteomes" id="UP001499854">
    <property type="component" value="Unassembled WGS sequence"/>
</dbReference>
<feature type="transmembrane region" description="Helical" evidence="2">
    <location>
        <begin position="348"/>
        <end position="368"/>
    </location>
</feature>
<accession>A0ABN2S2R7</accession>
<sequence length="650" mass="70378">MSADTAVAEDKKTVPQRRRPPLPRLPDVEGLVARLMSREVFGVQLGVLLAILPVFVLSIGFGLVSRQGWNHPPDSRYYLPMMAKDMGHPWAEAVRMNREISPNHVAPWFFAENDPTWQMVRTRLLYPVLSIPFIWMWGLSGGSMAIPVLGDILFLWATARVVQRLYGPAITIIVVGAFSTVGPIFGFAWAGTDTLGMGLAAVIVANLPIERRIGKANLAWLGIASVFIALTRQVGVLAPAMAGAGWLWALARERTWRNRWLGSLVVTSAVTLFLQVLTMMLVKTDTVGVLGRGQTTYWGIFRQFVHYLKIVTQEAVSYMWNEQHVLLGLFVAAGVTLVVRFKSDAAAVFLGAAASTYLITAGLGFSTLMRYEMIMFPATAVAAGGLVQLMLGQYLPGAVPRQAAESAAVAARAAGIEADADGADTPLPRRGTGRLGLGLGLARSAPGRFLGLDQPREERWKPHLILGSIALAIVVGISVPGSWRSTPTAPAQDSYAAAQGGTPFAVTPLAKPDAITSLVWAFNQATEVANGHGMLDGSFDWVHDTRYRPTGPKDPGWATRDKDGTTIMHINATGMDQPAEIAFGNAVTLNRTVNKDTIHLLSRKTSEYGEDVVFTVEDKFGKVHQGRATTLYPIWEKTAPGLVTALIFDS</sequence>
<reference evidence="3 4" key="1">
    <citation type="journal article" date="2019" name="Int. J. Syst. Evol. Microbiol.">
        <title>The Global Catalogue of Microorganisms (GCM) 10K type strain sequencing project: providing services to taxonomists for standard genome sequencing and annotation.</title>
        <authorList>
            <consortium name="The Broad Institute Genomics Platform"/>
            <consortium name="The Broad Institute Genome Sequencing Center for Infectious Disease"/>
            <person name="Wu L."/>
            <person name="Ma J."/>
        </authorList>
    </citation>
    <scope>NUCLEOTIDE SEQUENCE [LARGE SCALE GENOMIC DNA]</scope>
    <source>
        <strain evidence="3 4">JCM 16013</strain>
    </source>
</reference>
<feature type="transmembrane region" description="Helical" evidence="2">
    <location>
        <begin position="260"/>
        <end position="282"/>
    </location>
</feature>
<evidence type="ECO:0000313" key="3">
    <source>
        <dbReference type="EMBL" id="GAA1979346.1"/>
    </source>
</evidence>
<dbReference type="EMBL" id="BAAAQM010000026">
    <property type="protein sequence ID" value="GAA1979346.1"/>
    <property type="molecule type" value="Genomic_DNA"/>
</dbReference>
<keyword evidence="2" id="KW-1133">Transmembrane helix</keyword>
<feature type="region of interest" description="Disordered" evidence="1">
    <location>
        <begin position="1"/>
        <end position="22"/>
    </location>
</feature>
<feature type="transmembrane region" description="Helical" evidence="2">
    <location>
        <begin position="134"/>
        <end position="157"/>
    </location>
</feature>
<keyword evidence="2" id="KW-0472">Membrane</keyword>
<feature type="transmembrane region" description="Helical" evidence="2">
    <location>
        <begin position="324"/>
        <end position="341"/>
    </location>
</feature>
<evidence type="ECO:0000256" key="2">
    <source>
        <dbReference type="SAM" id="Phobius"/>
    </source>
</evidence>
<keyword evidence="4" id="KW-1185">Reference proteome</keyword>
<evidence type="ECO:0000313" key="4">
    <source>
        <dbReference type="Proteomes" id="UP001499854"/>
    </source>
</evidence>
<organism evidence="3 4">
    <name type="scientific">Catenulispora subtropica</name>
    <dbReference type="NCBI Taxonomy" id="450798"/>
    <lineage>
        <taxon>Bacteria</taxon>
        <taxon>Bacillati</taxon>
        <taxon>Actinomycetota</taxon>
        <taxon>Actinomycetes</taxon>
        <taxon>Catenulisporales</taxon>
        <taxon>Catenulisporaceae</taxon>
        <taxon>Catenulispora</taxon>
    </lineage>
</organism>
<gene>
    <name evidence="3" type="ORF">GCM10009838_45410</name>
</gene>
<dbReference type="RefSeq" id="WP_344659100.1">
    <property type="nucleotide sequence ID" value="NZ_BAAAQM010000026.1"/>
</dbReference>
<feature type="transmembrane region" description="Helical" evidence="2">
    <location>
        <begin position="218"/>
        <end position="248"/>
    </location>
</feature>
<evidence type="ECO:0000256" key="1">
    <source>
        <dbReference type="SAM" id="MobiDB-lite"/>
    </source>
</evidence>
<feature type="transmembrane region" description="Helical" evidence="2">
    <location>
        <begin position="40"/>
        <end position="64"/>
    </location>
</feature>
<name>A0ABN2S2R7_9ACTN</name>
<evidence type="ECO:0008006" key="5">
    <source>
        <dbReference type="Google" id="ProtNLM"/>
    </source>
</evidence>
<comment type="caution">
    <text evidence="3">The sequence shown here is derived from an EMBL/GenBank/DDBJ whole genome shotgun (WGS) entry which is preliminary data.</text>
</comment>
<proteinExistence type="predicted"/>